<proteinExistence type="predicted"/>
<sequence length="118" mass="13410">MNELFFFHTLVEYALFQKYDVETDLGEFVRNDPILSKETYATTANGETLTFLDILDLSNGKITSTSKNFFRSILENIPELLSQPDETLMLTSMHSGSSTHLTLGEVRYIANYELSNAE</sequence>
<organism evidence="1 2">
    <name type="scientific">Pantoea phage vB_PagS_AAS21</name>
    <dbReference type="NCBI Taxonomy" id="2575261"/>
    <lineage>
        <taxon>Viruses</taxon>
        <taxon>Duplodnaviria</taxon>
        <taxon>Heunggongvirae</taxon>
        <taxon>Uroviricota</taxon>
        <taxon>Caudoviricetes</taxon>
        <taxon>Demerecviridae</taxon>
        <taxon>Keyvirus</taxon>
        <taxon>Keyvirus AAS21</taxon>
    </lineage>
</organism>
<name>A0A4Y5P1K3_9CAUD</name>
<keyword evidence="2" id="KW-1185">Reference proteome</keyword>
<gene>
    <name evidence="1" type="ORF">AAS21_gp100</name>
</gene>
<evidence type="ECO:0000313" key="2">
    <source>
        <dbReference type="Proteomes" id="UP000308921"/>
    </source>
</evidence>
<accession>A0A4Y5P1K3</accession>
<dbReference type="EMBL" id="MK770119">
    <property type="protein sequence ID" value="QCW23838.1"/>
    <property type="molecule type" value="Genomic_DNA"/>
</dbReference>
<evidence type="ECO:0000313" key="1">
    <source>
        <dbReference type="EMBL" id="QCW23838.1"/>
    </source>
</evidence>
<reference evidence="1 2" key="1">
    <citation type="submission" date="2019-04" db="EMBL/GenBank/DDBJ databases">
        <title>Complete genome sequence of Pantoea bacteriophage vB_PagS_AAS21.</title>
        <authorList>
            <person name="Truncaite L."/>
            <person name="Simoliuniene M."/>
            <person name="Zajanckauskaite A."/>
            <person name="Meskys R."/>
            <person name="Simoliunas E."/>
        </authorList>
    </citation>
    <scope>NUCLEOTIDE SEQUENCE [LARGE SCALE GENOMIC DNA]</scope>
</reference>
<protein>
    <submittedName>
        <fullName evidence="1">Uncharacterized protein</fullName>
    </submittedName>
</protein>
<dbReference type="Proteomes" id="UP000308921">
    <property type="component" value="Segment"/>
</dbReference>